<evidence type="ECO:0000256" key="12">
    <source>
        <dbReference type="ARBA" id="ARBA00023128"/>
    </source>
</evidence>
<accession>A0ABD1KTU5</accession>
<evidence type="ECO:0000256" key="15">
    <source>
        <dbReference type="ARBA" id="ARBA00039397"/>
    </source>
</evidence>
<evidence type="ECO:0000256" key="2">
    <source>
        <dbReference type="ARBA" id="ARBA00004294"/>
    </source>
</evidence>
<dbReference type="InterPro" id="IPR040162">
    <property type="entry name" value="MGST1-like"/>
</dbReference>
<gene>
    <name evidence="18" type="ORF">ACEWY4_001366</name>
</gene>
<evidence type="ECO:0000256" key="13">
    <source>
        <dbReference type="ARBA" id="ARBA00023136"/>
    </source>
</evidence>
<comment type="subcellular location">
    <subcellularLocation>
        <location evidence="3">Endoplasmic reticulum membrane</location>
        <topology evidence="3">Multi-pass membrane protein</topology>
    </subcellularLocation>
    <subcellularLocation>
        <location evidence="2">Mitochondrion outer membrane</location>
    </subcellularLocation>
</comment>
<evidence type="ECO:0000256" key="3">
    <source>
        <dbReference type="ARBA" id="ARBA00004477"/>
    </source>
</evidence>
<evidence type="ECO:0000256" key="14">
    <source>
        <dbReference type="ARBA" id="ARBA00038540"/>
    </source>
</evidence>
<evidence type="ECO:0000256" key="6">
    <source>
        <dbReference type="ARBA" id="ARBA00022679"/>
    </source>
</evidence>
<feature type="transmembrane region" description="Helical" evidence="17">
    <location>
        <begin position="43"/>
        <end position="68"/>
    </location>
</feature>
<reference evidence="18 19" key="1">
    <citation type="submission" date="2024-09" db="EMBL/GenBank/DDBJ databases">
        <title>A chromosome-level genome assembly of Gray's grenadier anchovy, Coilia grayii.</title>
        <authorList>
            <person name="Fu Z."/>
        </authorList>
    </citation>
    <scope>NUCLEOTIDE SEQUENCE [LARGE SCALE GENOMIC DNA]</scope>
    <source>
        <strain evidence="18">G4</strain>
        <tissue evidence="18">Muscle</tissue>
    </source>
</reference>
<comment type="caution">
    <text evidence="18">The sequence shown here is derived from an EMBL/GenBank/DDBJ whole genome shotgun (WGS) entry which is preliminary data.</text>
</comment>
<comment type="subunit">
    <text evidence="14">Homotrimer; The trimer binds only one molecule of glutathione.</text>
</comment>
<comment type="catalytic activity">
    <reaction evidence="16">
        <text>RX + glutathione = an S-substituted glutathione + a halide anion + H(+)</text>
        <dbReference type="Rhea" id="RHEA:16437"/>
        <dbReference type="ChEBI" id="CHEBI:15378"/>
        <dbReference type="ChEBI" id="CHEBI:16042"/>
        <dbReference type="ChEBI" id="CHEBI:17792"/>
        <dbReference type="ChEBI" id="CHEBI:57925"/>
        <dbReference type="ChEBI" id="CHEBI:90779"/>
        <dbReference type="EC" id="2.5.1.18"/>
    </reaction>
    <physiologicalReaction direction="left-to-right" evidence="16">
        <dbReference type="Rhea" id="RHEA:16438"/>
    </physiologicalReaction>
</comment>
<dbReference type="SUPFAM" id="SSF161084">
    <property type="entry name" value="MAPEG domain-like"/>
    <property type="match status" value="1"/>
</dbReference>
<evidence type="ECO:0000256" key="1">
    <source>
        <dbReference type="ARBA" id="ARBA00003701"/>
    </source>
</evidence>
<keyword evidence="12" id="KW-0496">Mitochondrion</keyword>
<dbReference type="EC" id="2.5.1.18" evidence="5"/>
<keyword evidence="10 17" id="KW-1133">Transmembrane helix</keyword>
<keyword evidence="6" id="KW-0808">Transferase</keyword>
<evidence type="ECO:0000256" key="17">
    <source>
        <dbReference type="SAM" id="Phobius"/>
    </source>
</evidence>
<dbReference type="Gene3D" id="1.20.120.550">
    <property type="entry name" value="Membrane associated eicosanoid/glutathione metabolism-like domain"/>
    <property type="match status" value="1"/>
</dbReference>
<protein>
    <recommendedName>
        <fullName evidence="15">Microsomal glutathione S-transferase 1</fullName>
        <ecNumber evidence="5">2.5.1.18</ecNumber>
    </recommendedName>
</protein>
<keyword evidence="13 17" id="KW-0472">Membrane</keyword>
<evidence type="ECO:0000256" key="11">
    <source>
        <dbReference type="ARBA" id="ARBA00022990"/>
    </source>
</evidence>
<dbReference type="InterPro" id="IPR001129">
    <property type="entry name" value="Membr-assoc_MAPEG"/>
</dbReference>
<dbReference type="AlphaFoldDB" id="A0ABD1KTU5"/>
<evidence type="ECO:0000256" key="4">
    <source>
        <dbReference type="ARBA" id="ARBA00010459"/>
    </source>
</evidence>
<evidence type="ECO:0000313" key="19">
    <source>
        <dbReference type="Proteomes" id="UP001591681"/>
    </source>
</evidence>
<dbReference type="PANTHER" id="PTHR10689">
    <property type="entry name" value="MICROSOMAL GLUTATHIONE S-TRANSFERASE 1"/>
    <property type="match status" value="1"/>
</dbReference>
<keyword evidence="9" id="KW-0256">Endoplasmic reticulum</keyword>
<dbReference type="GO" id="GO:0005789">
    <property type="term" value="C:endoplasmic reticulum membrane"/>
    <property type="evidence" value="ECO:0007669"/>
    <property type="project" value="UniProtKB-SubCell"/>
</dbReference>
<dbReference type="FunFam" id="1.20.120.550:FF:000002">
    <property type="entry name" value="Microsomal glutathione S-transferase 1"/>
    <property type="match status" value="1"/>
</dbReference>
<organism evidence="18 19">
    <name type="scientific">Coilia grayii</name>
    <name type="common">Gray's grenadier anchovy</name>
    <dbReference type="NCBI Taxonomy" id="363190"/>
    <lineage>
        <taxon>Eukaryota</taxon>
        <taxon>Metazoa</taxon>
        <taxon>Chordata</taxon>
        <taxon>Craniata</taxon>
        <taxon>Vertebrata</taxon>
        <taxon>Euteleostomi</taxon>
        <taxon>Actinopterygii</taxon>
        <taxon>Neopterygii</taxon>
        <taxon>Teleostei</taxon>
        <taxon>Clupei</taxon>
        <taxon>Clupeiformes</taxon>
        <taxon>Clupeoidei</taxon>
        <taxon>Engraulidae</taxon>
        <taxon>Coilinae</taxon>
        <taxon>Coilia</taxon>
    </lineage>
</organism>
<evidence type="ECO:0000256" key="9">
    <source>
        <dbReference type="ARBA" id="ARBA00022824"/>
    </source>
</evidence>
<keyword evidence="8" id="KW-1000">Mitochondrion outer membrane</keyword>
<sequence>MDLPCDLFVGCLCDIKSPLRQSVKEDLEAEIMGEVVHMIDSEVFLAFSTYATIVTLKMMLMAPLTSYFRLTRKAFANMEDTSFDMSAEDKKKLVRVDPDVERVRRCHQNDLENVIPFLVIGLLYALTGPQLSTALLHFRVFVVSRICHSVAYLVPLPQPSRGLCFGVGFMTTASMAYRVLTTALYL</sequence>
<keyword evidence="19" id="KW-1185">Reference proteome</keyword>
<dbReference type="GO" id="GO:0004364">
    <property type="term" value="F:glutathione transferase activity"/>
    <property type="evidence" value="ECO:0007669"/>
    <property type="project" value="UniProtKB-EC"/>
</dbReference>
<keyword evidence="7 17" id="KW-0812">Transmembrane</keyword>
<evidence type="ECO:0000313" key="18">
    <source>
        <dbReference type="EMBL" id="KAL2102198.1"/>
    </source>
</evidence>
<evidence type="ECO:0000256" key="7">
    <source>
        <dbReference type="ARBA" id="ARBA00022692"/>
    </source>
</evidence>
<dbReference type="PANTHER" id="PTHR10689:SF6">
    <property type="entry name" value="MICROSOMAL GLUTATHIONE S-TRANSFERASE 1"/>
    <property type="match status" value="1"/>
</dbReference>
<name>A0ABD1KTU5_9TELE</name>
<comment type="function">
    <text evidence="1">Conjugation of reduced glutathione to a wide number of exogenous and endogenous hydrophobic electrophiles.</text>
</comment>
<dbReference type="InterPro" id="IPR023352">
    <property type="entry name" value="MAPEG-like_dom_sf"/>
</dbReference>
<dbReference type="GO" id="GO:0005741">
    <property type="term" value="C:mitochondrial outer membrane"/>
    <property type="evidence" value="ECO:0007669"/>
    <property type="project" value="UniProtKB-SubCell"/>
</dbReference>
<keyword evidence="11" id="KW-0007">Acetylation</keyword>
<evidence type="ECO:0000256" key="5">
    <source>
        <dbReference type="ARBA" id="ARBA00012452"/>
    </source>
</evidence>
<dbReference type="Proteomes" id="UP001591681">
    <property type="component" value="Unassembled WGS sequence"/>
</dbReference>
<dbReference type="EMBL" id="JBHFQA010000002">
    <property type="protein sequence ID" value="KAL2102198.1"/>
    <property type="molecule type" value="Genomic_DNA"/>
</dbReference>
<evidence type="ECO:0000256" key="10">
    <source>
        <dbReference type="ARBA" id="ARBA00022989"/>
    </source>
</evidence>
<feature type="transmembrane region" description="Helical" evidence="17">
    <location>
        <begin position="111"/>
        <end position="128"/>
    </location>
</feature>
<proteinExistence type="inferred from homology"/>
<evidence type="ECO:0000256" key="8">
    <source>
        <dbReference type="ARBA" id="ARBA00022787"/>
    </source>
</evidence>
<comment type="similarity">
    <text evidence="4">Belongs to the MAPEG family.</text>
</comment>
<dbReference type="Pfam" id="PF01124">
    <property type="entry name" value="MAPEG"/>
    <property type="match status" value="1"/>
</dbReference>
<evidence type="ECO:0000256" key="16">
    <source>
        <dbReference type="ARBA" id="ARBA00049385"/>
    </source>
</evidence>